<proteinExistence type="predicted"/>
<evidence type="ECO:0000256" key="1">
    <source>
        <dbReference type="SAM" id="SignalP"/>
    </source>
</evidence>
<feature type="signal peptide" evidence="1">
    <location>
        <begin position="1"/>
        <end position="29"/>
    </location>
</feature>
<evidence type="ECO:0000313" key="3">
    <source>
        <dbReference type="Proteomes" id="UP000252585"/>
    </source>
</evidence>
<comment type="caution">
    <text evidence="2">The sequence shown here is derived from an EMBL/GenBank/DDBJ whole genome shotgun (WGS) entry which is preliminary data.</text>
</comment>
<dbReference type="OrthoDB" id="2736188at2"/>
<gene>
    <name evidence="2" type="ORF">DFR57_11823</name>
</gene>
<name>A0A368X830_9BACI</name>
<accession>A0A368X830</accession>
<dbReference type="RefSeq" id="WP_114354251.1">
    <property type="nucleotide sequence ID" value="NZ_QPJJ01000018.1"/>
</dbReference>
<keyword evidence="3" id="KW-1185">Reference proteome</keyword>
<evidence type="ECO:0000313" key="2">
    <source>
        <dbReference type="EMBL" id="RCW63356.1"/>
    </source>
</evidence>
<sequence length="135" mass="15098">MGVSTINKSFLLFLLAIASLIFVASCGVADGGKVTAKDVLKQNNDADIIQFDGFIFNNVTNLDWFKDDKEEISFSKEHFIGEIKKQTTSVFGFSDLNATKLPKGTKVYSVDEKDKGMLFVEYEGEILYYMKLLEG</sequence>
<reference evidence="2 3" key="1">
    <citation type="submission" date="2018-07" db="EMBL/GenBank/DDBJ databases">
        <title>Genomic Encyclopedia of Type Strains, Phase IV (KMG-IV): sequencing the most valuable type-strain genomes for metagenomic binning, comparative biology and taxonomic classification.</title>
        <authorList>
            <person name="Goeker M."/>
        </authorList>
    </citation>
    <scope>NUCLEOTIDE SEQUENCE [LARGE SCALE GENOMIC DNA]</scope>
    <source>
        <strain evidence="2 3">DSM 27696</strain>
    </source>
</reference>
<dbReference type="AlphaFoldDB" id="A0A368X830"/>
<protein>
    <recommendedName>
        <fullName evidence="4">Lipoprotein</fullName>
    </recommendedName>
</protein>
<organism evidence="2 3">
    <name type="scientific">Saliterribacillus persicus</name>
    <dbReference type="NCBI Taxonomy" id="930114"/>
    <lineage>
        <taxon>Bacteria</taxon>
        <taxon>Bacillati</taxon>
        <taxon>Bacillota</taxon>
        <taxon>Bacilli</taxon>
        <taxon>Bacillales</taxon>
        <taxon>Bacillaceae</taxon>
        <taxon>Saliterribacillus</taxon>
    </lineage>
</organism>
<keyword evidence="1" id="KW-0732">Signal</keyword>
<feature type="chain" id="PRO_5016768825" description="Lipoprotein" evidence="1">
    <location>
        <begin position="30"/>
        <end position="135"/>
    </location>
</feature>
<dbReference type="EMBL" id="QPJJ01000018">
    <property type="protein sequence ID" value="RCW63356.1"/>
    <property type="molecule type" value="Genomic_DNA"/>
</dbReference>
<dbReference type="Proteomes" id="UP000252585">
    <property type="component" value="Unassembled WGS sequence"/>
</dbReference>
<evidence type="ECO:0008006" key="4">
    <source>
        <dbReference type="Google" id="ProtNLM"/>
    </source>
</evidence>